<evidence type="ECO:0000259" key="15">
    <source>
        <dbReference type="PROSITE" id="PS51195"/>
    </source>
</evidence>
<keyword evidence="5" id="KW-0378">Hydrolase</keyword>
<dbReference type="InterPro" id="IPR000629">
    <property type="entry name" value="RNA-helicase_DEAD-box_CS"/>
</dbReference>
<feature type="compositionally biased region" description="Low complexity" evidence="12">
    <location>
        <begin position="579"/>
        <end position="588"/>
    </location>
</feature>
<dbReference type="GO" id="GO:0016787">
    <property type="term" value="F:hydrolase activity"/>
    <property type="evidence" value="ECO:0007669"/>
    <property type="project" value="UniProtKB-KW"/>
</dbReference>
<dbReference type="PROSITE" id="PS51194">
    <property type="entry name" value="HELICASE_CTER"/>
    <property type="match status" value="1"/>
</dbReference>
<evidence type="ECO:0000313" key="17">
    <source>
        <dbReference type="Proteomes" id="UP000574528"/>
    </source>
</evidence>
<dbReference type="GO" id="GO:0005524">
    <property type="term" value="F:ATP binding"/>
    <property type="evidence" value="ECO:0007669"/>
    <property type="project" value="UniProtKB-KW"/>
</dbReference>
<dbReference type="InterPro" id="IPR001650">
    <property type="entry name" value="Helicase_C-like"/>
</dbReference>
<evidence type="ECO:0000256" key="7">
    <source>
        <dbReference type="ARBA" id="ARBA00022840"/>
    </source>
</evidence>
<feature type="compositionally biased region" description="Basic and acidic residues" evidence="12">
    <location>
        <begin position="635"/>
        <end position="645"/>
    </location>
</feature>
<evidence type="ECO:0000259" key="14">
    <source>
        <dbReference type="PROSITE" id="PS51194"/>
    </source>
</evidence>
<keyword evidence="17" id="KW-1185">Reference proteome</keyword>
<evidence type="ECO:0000313" key="16">
    <source>
        <dbReference type="EMBL" id="NXG52705.1"/>
    </source>
</evidence>
<dbReference type="SMART" id="SM00490">
    <property type="entry name" value="HELICc"/>
    <property type="match status" value="1"/>
</dbReference>
<reference evidence="16 17" key="1">
    <citation type="submission" date="2019-09" db="EMBL/GenBank/DDBJ databases">
        <title>Bird 10,000 Genomes (B10K) Project - Family phase.</title>
        <authorList>
            <person name="Zhang G."/>
        </authorList>
    </citation>
    <scope>NUCLEOTIDE SEQUENCE [LARGE SCALE GENOMIC DNA]</scope>
    <source>
        <strain evidence="16">B10K-DU-001-24</strain>
        <tissue evidence="16">Muscle</tissue>
    </source>
</reference>
<dbReference type="EMBL" id="VWZI01021759">
    <property type="protein sequence ID" value="NXG52705.1"/>
    <property type="molecule type" value="Genomic_DNA"/>
</dbReference>
<organism evidence="16 17">
    <name type="scientific">Psilopogon haemacephalus</name>
    <name type="common">coppersmith barbet</name>
    <dbReference type="NCBI Taxonomy" id="2585815"/>
    <lineage>
        <taxon>Eukaryota</taxon>
        <taxon>Metazoa</taxon>
        <taxon>Chordata</taxon>
        <taxon>Craniata</taxon>
        <taxon>Vertebrata</taxon>
        <taxon>Euteleostomi</taxon>
        <taxon>Archelosauria</taxon>
        <taxon>Archosauria</taxon>
        <taxon>Dinosauria</taxon>
        <taxon>Saurischia</taxon>
        <taxon>Theropoda</taxon>
        <taxon>Coelurosauria</taxon>
        <taxon>Aves</taxon>
        <taxon>Neognathae</taxon>
        <taxon>Neoaves</taxon>
        <taxon>Telluraves</taxon>
        <taxon>Coraciimorphae</taxon>
        <taxon>Piciformes</taxon>
        <taxon>Megalaimidae</taxon>
        <taxon>Psilopogon</taxon>
    </lineage>
</organism>
<dbReference type="InterPro" id="IPR050079">
    <property type="entry name" value="DEAD_box_RNA_helicase"/>
</dbReference>
<evidence type="ECO:0000256" key="1">
    <source>
        <dbReference type="ARBA" id="ARBA00004604"/>
    </source>
</evidence>
<gene>
    <name evidence="16" type="primary">Ddx54</name>
    <name evidence="16" type="ORF">PSIHAE_R14095</name>
</gene>
<dbReference type="GO" id="GO:0005829">
    <property type="term" value="C:cytosol"/>
    <property type="evidence" value="ECO:0007669"/>
    <property type="project" value="TreeGrafter"/>
</dbReference>
<feature type="domain" description="Helicase C-terminal" evidence="14">
    <location>
        <begin position="267"/>
        <end position="435"/>
    </location>
</feature>
<dbReference type="GO" id="GO:0003724">
    <property type="term" value="F:RNA helicase activity"/>
    <property type="evidence" value="ECO:0007669"/>
    <property type="project" value="UniProtKB-EC"/>
</dbReference>
<feature type="region of interest" description="Disordered" evidence="12">
    <location>
        <begin position="685"/>
        <end position="718"/>
    </location>
</feature>
<proteinExistence type="inferred from homology"/>
<feature type="non-terminal residue" evidence="16">
    <location>
        <position position="1"/>
    </location>
</feature>
<accession>A0A7K9CMZ9</accession>
<feature type="region of interest" description="Disordered" evidence="12">
    <location>
        <begin position="569"/>
        <end position="645"/>
    </location>
</feature>
<dbReference type="PROSITE" id="PS51192">
    <property type="entry name" value="HELICASE_ATP_BIND_1"/>
    <property type="match status" value="1"/>
</dbReference>
<protein>
    <recommendedName>
        <fullName evidence="3">RNA helicase</fullName>
        <ecNumber evidence="3">3.6.4.13</ecNumber>
    </recommendedName>
</protein>
<evidence type="ECO:0000256" key="11">
    <source>
        <dbReference type="PROSITE-ProRule" id="PRU00552"/>
    </source>
</evidence>
<keyword evidence="7" id="KW-0067">ATP-binding</keyword>
<feature type="region of interest" description="Disordered" evidence="12">
    <location>
        <begin position="735"/>
        <end position="800"/>
    </location>
</feature>
<dbReference type="GO" id="GO:0003723">
    <property type="term" value="F:RNA binding"/>
    <property type="evidence" value="ECO:0007669"/>
    <property type="project" value="UniProtKB-KW"/>
</dbReference>
<dbReference type="GO" id="GO:0005730">
    <property type="term" value="C:nucleolus"/>
    <property type="evidence" value="ECO:0007669"/>
    <property type="project" value="UniProtKB-SubCell"/>
</dbReference>
<evidence type="ECO:0000256" key="2">
    <source>
        <dbReference type="ARBA" id="ARBA00010379"/>
    </source>
</evidence>
<keyword evidence="8" id="KW-0694">RNA-binding</keyword>
<evidence type="ECO:0000259" key="13">
    <source>
        <dbReference type="PROSITE" id="PS51192"/>
    </source>
</evidence>
<keyword evidence="4" id="KW-0547">Nucleotide-binding</keyword>
<dbReference type="InterPro" id="IPR014014">
    <property type="entry name" value="RNA_helicase_DEAD_Q_motif"/>
</dbReference>
<comment type="similarity">
    <text evidence="2">Belongs to the DEAD box helicase family. DDX54/DBP10 subfamily.</text>
</comment>
<dbReference type="OrthoDB" id="10261375at2759"/>
<evidence type="ECO:0000256" key="6">
    <source>
        <dbReference type="ARBA" id="ARBA00022806"/>
    </source>
</evidence>
<evidence type="ECO:0000256" key="3">
    <source>
        <dbReference type="ARBA" id="ARBA00012552"/>
    </source>
</evidence>
<feature type="short sequence motif" description="Q motif" evidence="11">
    <location>
        <begin position="38"/>
        <end position="66"/>
    </location>
</feature>
<dbReference type="PANTHER" id="PTHR47959:SF8">
    <property type="entry name" value="RNA HELICASE"/>
    <property type="match status" value="1"/>
</dbReference>
<feature type="compositionally biased region" description="Basic and acidic residues" evidence="12">
    <location>
        <begin position="705"/>
        <end position="715"/>
    </location>
</feature>
<dbReference type="PANTHER" id="PTHR47959">
    <property type="entry name" value="ATP-DEPENDENT RNA HELICASE RHLE-RELATED"/>
    <property type="match status" value="1"/>
</dbReference>
<dbReference type="AlphaFoldDB" id="A0A7K9CMZ9"/>
<evidence type="ECO:0000256" key="5">
    <source>
        <dbReference type="ARBA" id="ARBA00022801"/>
    </source>
</evidence>
<evidence type="ECO:0000256" key="12">
    <source>
        <dbReference type="SAM" id="MobiDB-lite"/>
    </source>
</evidence>
<feature type="domain" description="Helicase ATP-binding" evidence="13">
    <location>
        <begin position="69"/>
        <end position="240"/>
    </location>
</feature>
<dbReference type="InterPro" id="IPR011545">
    <property type="entry name" value="DEAD/DEAH_box_helicase_dom"/>
</dbReference>
<dbReference type="Pfam" id="PF00271">
    <property type="entry name" value="Helicase_C"/>
    <property type="match status" value="1"/>
</dbReference>
<dbReference type="SMART" id="SM01123">
    <property type="entry name" value="DBP10CT"/>
    <property type="match status" value="1"/>
</dbReference>
<name>A0A7K9CMZ9_9PICI</name>
<keyword evidence="9" id="KW-0539">Nucleus</keyword>
<dbReference type="PROSITE" id="PS51195">
    <property type="entry name" value="Q_MOTIF"/>
    <property type="match status" value="1"/>
</dbReference>
<feature type="domain" description="DEAD-box RNA helicase Q" evidence="15">
    <location>
        <begin position="38"/>
        <end position="66"/>
    </location>
</feature>
<evidence type="ECO:0000256" key="4">
    <source>
        <dbReference type="ARBA" id="ARBA00022741"/>
    </source>
</evidence>
<dbReference type="InterPro" id="IPR014001">
    <property type="entry name" value="Helicase_ATP-bd"/>
</dbReference>
<dbReference type="InterPro" id="IPR012541">
    <property type="entry name" value="DBP10_C"/>
</dbReference>
<sequence>LPAFPAAKEDDGDGDDGDAELDTRAMVRAQNQKKKKSGGFQSMGLSYAVFKGIMKKGYKVPTPIQRKTIPAILRGRDVVAMARTGSGKTACFLIPMFERLKAPSQAGARALVLSPTRELALQTLKFTKELGKFTGLKTALILGGDKMEDQFAALHENPDIIIATPGRLVHVMVEMKLKLHTVEYVVFDEADRLFEMGFAEQLQEIIARLPDSHQTVLFSATLPKLLVEFARAGLTEPMLIRLDVESKLSEQLKLAFFHVRGDDKPAVLLHLLRSVVKPQDQTVVFVATKHHTEYLKEARRRPRWGLTCVFAPRQLLAAQGIRCTHIYSSLDQTARKINIAKFCQGHCPVLLVTDLAARGLDIPMLDNVINYSFPAKAKLFLHRVGRVARAGRSGTAYSLVAPDEMPYVFDLHLFLGRPLVLAGAQEMPTGKAQLGVPADAGGVLGRVPQSLVDDEESLLLTDQQGSLELRSLRRVADNAQKQYLRSRPGPAPESIKRAKELDASQLGIHPLFRARFEDTELERLKLVDSIKAYKSKATIFEINATARTQASTVMRSKRRRHRALIDRYQRGQQEKRQAALKGQGLGAAPPGPEEGAEGEEEDLQDVFATVVGQKRRQGRGGEDSPRKKRWQQPAQRDEDFYIPYRPKDFESERGLSVGGEGSAFEQQAAGAVLDLMGDENHNLNKSKQLLKWDRKKKRFVGQTGQEDKKKVRTESGRYISSSYKNNLYEKWKQKYKVDERDEDEGEAGSRMQFRGKHRHGHGPGQPPGRGKVRSELKTKQQILKQRKKKAKQRFLQSGGLKRLRARNRQRVQELRQMAFGRRQGAAKKGKLRKKL</sequence>
<dbReference type="SMART" id="SM00487">
    <property type="entry name" value="DEXDc"/>
    <property type="match status" value="1"/>
</dbReference>
<dbReference type="Pfam" id="PF08147">
    <property type="entry name" value="DBP10CT"/>
    <property type="match status" value="1"/>
</dbReference>
<comment type="subcellular location">
    <subcellularLocation>
        <location evidence="1">Nucleus</location>
        <location evidence="1">Nucleolus</location>
    </subcellularLocation>
</comment>
<dbReference type="InterPro" id="IPR027417">
    <property type="entry name" value="P-loop_NTPase"/>
</dbReference>
<keyword evidence="6 16" id="KW-0347">Helicase</keyword>
<dbReference type="CDD" id="cd17959">
    <property type="entry name" value="DEADc_DDX54"/>
    <property type="match status" value="1"/>
</dbReference>
<evidence type="ECO:0000256" key="10">
    <source>
        <dbReference type="ARBA" id="ARBA00047984"/>
    </source>
</evidence>
<dbReference type="Proteomes" id="UP000574528">
    <property type="component" value="Unassembled WGS sequence"/>
</dbReference>
<dbReference type="Pfam" id="PF00270">
    <property type="entry name" value="DEAD"/>
    <property type="match status" value="1"/>
</dbReference>
<feature type="non-terminal residue" evidence="16">
    <location>
        <position position="835"/>
    </location>
</feature>
<evidence type="ECO:0000256" key="9">
    <source>
        <dbReference type="ARBA" id="ARBA00023242"/>
    </source>
</evidence>
<dbReference type="FunFam" id="3.40.50.300:FF:000865">
    <property type="entry name" value="ATP-dependent RNA helicase DDX54"/>
    <property type="match status" value="1"/>
</dbReference>
<dbReference type="PROSITE" id="PS00039">
    <property type="entry name" value="DEAD_ATP_HELICASE"/>
    <property type="match status" value="1"/>
</dbReference>
<dbReference type="CDD" id="cd18787">
    <property type="entry name" value="SF2_C_DEAD"/>
    <property type="match status" value="1"/>
</dbReference>
<dbReference type="Gene3D" id="3.40.50.300">
    <property type="entry name" value="P-loop containing nucleotide triphosphate hydrolases"/>
    <property type="match status" value="2"/>
</dbReference>
<evidence type="ECO:0000256" key="8">
    <source>
        <dbReference type="ARBA" id="ARBA00022884"/>
    </source>
</evidence>
<feature type="compositionally biased region" description="Acidic residues" evidence="12">
    <location>
        <begin position="594"/>
        <end position="604"/>
    </location>
</feature>
<dbReference type="EC" id="3.6.4.13" evidence="3"/>
<comment type="catalytic activity">
    <reaction evidence="10">
        <text>ATP + H2O = ADP + phosphate + H(+)</text>
        <dbReference type="Rhea" id="RHEA:13065"/>
        <dbReference type="ChEBI" id="CHEBI:15377"/>
        <dbReference type="ChEBI" id="CHEBI:15378"/>
        <dbReference type="ChEBI" id="CHEBI:30616"/>
        <dbReference type="ChEBI" id="CHEBI:43474"/>
        <dbReference type="ChEBI" id="CHEBI:456216"/>
        <dbReference type="EC" id="3.6.4.13"/>
    </reaction>
</comment>
<dbReference type="InterPro" id="IPR033517">
    <property type="entry name" value="DDX54/DBP10_DEAD-box_helicase"/>
</dbReference>
<dbReference type="SUPFAM" id="SSF52540">
    <property type="entry name" value="P-loop containing nucleoside triphosphate hydrolases"/>
    <property type="match status" value="2"/>
</dbReference>
<comment type="caution">
    <text evidence="16">The sequence shown here is derived from an EMBL/GenBank/DDBJ whole genome shotgun (WGS) entry which is preliminary data.</text>
</comment>